<dbReference type="InterPro" id="IPR035372">
    <property type="entry name" value="MCD_N"/>
</dbReference>
<dbReference type="Gene3D" id="3.40.630.150">
    <property type="entry name" value="Malonyl-CoA decarboxylase, catalytic domain"/>
    <property type="match status" value="1"/>
</dbReference>
<organism evidence="4">
    <name type="scientific">Rhizobium leguminosarum</name>
    <dbReference type="NCBI Taxonomy" id="384"/>
    <lineage>
        <taxon>Bacteria</taxon>
        <taxon>Pseudomonadati</taxon>
        <taxon>Pseudomonadota</taxon>
        <taxon>Alphaproteobacteria</taxon>
        <taxon>Hyphomicrobiales</taxon>
        <taxon>Rhizobiaceae</taxon>
        <taxon>Rhizobium/Agrobacterium group</taxon>
        <taxon>Rhizobium</taxon>
    </lineage>
</organism>
<dbReference type="InterPro" id="IPR007956">
    <property type="entry name" value="Malonyl_CoA_deC_C"/>
</dbReference>
<protein>
    <submittedName>
        <fullName evidence="4">MCD, Malonyl-CoA decarboxylase MCD</fullName>
    </submittedName>
</protein>
<feature type="region of interest" description="Disordered" evidence="1">
    <location>
        <begin position="443"/>
        <end position="474"/>
    </location>
</feature>
<dbReference type="Gene3D" id="1.20.140.90">
    <property type="entry name" value="Malonyl-CoA decarboxylase, oligemerization domain"/>
    <property type="match status" value="1"/>
</dbReference>
<dbReference type="GO" id="GO:0050080">
    <property type="term" value="F:malonyl-CoA decarboxylase activity"/>
    <property type="evidence" value="ECO:0007669"/>
    <property type="project" value="InterPro"/>
</dbReference>
<comment type="caution">
    <text evidence="4">The sequence shown here is derived from an EMBL/GenBank/DDBJ whole genome shotgun (WGS) entry which is preliminary data.</text>
</comment>
<reference evidence="4" key="1">
    <citation type="submission" date="2016-03" db="EMBL/GenBank/DDBJ databases">
        <title>Microsymbionts genomes from the relict species Vavilovia formosa.</title>
        <authorList>
            <person name="Chirak E."/>
            <person name="Kimeklis A."/>
            <person name="Kopat V."/>
            <person name="Andronov E."/>
        </authorList>
    </citation>
    <scope>NUCLEOTIDE SEQUENCE [LARGE SCALE GENOMIC DNA]</scope>
    <source>
        <strain evidence="4">Vaf12</strain>
    </source>
</reference>
<dbReference type="AlphaFoldDB" id="A0A154ICK4"/>
<name>A0A154ICK4_RHILE</name>
<dbReference type="RefSeq" id="WP_062943908.1">
    <property type="nucleotide sequence ID" value="NZ_CP171844.1"/>
</dbReference>
<gene>
    <name evidence="4" type="ORF">A4A59_27980</name>
</gene>
<dbReference type="GO" id="GO:0006633">
    <property type="term" value="P:fatty acid biosynthetic process"/>
    <property type="evidence" value="ECO:0007669"/>
    <property type="project" value="InterPro"/>
</dbReference>
<evidence type="ECO:0000259" key="2">
    <source>
        <dbReference type="Pfam" id="PF05292"/>
    </source>
</evidence>
<dbReference type="PANTHER" id="PTHR28641">
    <property type="match status" value="1"/>
</dbReference>
<evidence type="ECO:0000256" key="1">
    <source>
        <dbReference type="SAM" id="MobiDB-lite"/>
    </source>
</evidence>
<evidence type="ECO:0000259" key="3">
    <source>
        <dbReference type="Pfam" id="PF17408"/>
    </source>
</evidence>
<dbReference type="EMBL" id="LVYU01000118">
    <property type="protein sequence ID" value="KZA98306.1"/>
    <property type="molecule type" value="Genomic_DNA"/>
</dbReference>
<dbReference type="InterPro" id="IPR038351">
    <property type="entry name" value="MCD_N_sf"/>
</dbReference>
<sequence length="474" mass="52461">MSEASFFTDMLQSITDRGRQLLFSGSRATQVAAKADLQALCEMLLSSRGEASGMALAAEILDRWGALESEGAQAFLDMLHEKFGPDTAKLDQAIENYRTDKSSAAIIALHQAAEPRRQELLRRLNHAPNGTAKLVRMREQLLASKDQSAGYHALDADFTHLFGSWFNRGFLTLRPIDWSTPAYILEKIIKYEAVHEIAGWEELRSRLAPADRRCFAFFHPRLADEPLVFVEVALTRSVPSAIGDVLVEGREQINADEATTAVFYSISNCQDGLRGISFGNFLIKQVVEDLRRDLPGLKNFVTLSPVPGFARWLAKARASAADRLLPEAARETLMLLDGASWPDNENTASEVERVLLPLAARYFLTERTPEGRPIDPVARFHLGNGARLERLNFLGDRSTKAMQQAHGLMVNYLYKLDDIVANHEALAQRGEVIASPAVKSLLSQNDESRRGGNGQQGSRPFAQIMNSTLGGGRK</sequence>
<proteinExistence type="predicted"/>
<dbReference type="PANTHER" id="PTHR28641:SF1">
    <property type="entry name" value="MALONYL-COA DECARBOXYLASE, MITOCHONDRIAL"/>
    <property type="match status" value="1"/>
</dbReference>
<dbReference type="InterPro" id="IPR038917">
    <property type="entry name" value="Malonyl_CoA_deC"/>
</dbReference>
<feature type="domain" description="Malonyl-CoA decarboxylase N-terminal" evidence="3">
    <location>
        <begin position="83"/>
        <end position="166"/>
    </location>
</feature>
<evidence type="ECO:0000313" key="4">
    <source>
        <dbReference type="EMBL" id="KZA98306.1"/>
    </source>
</evidence>
<dbReference type="Pfam" id="PF17408">
    <property type="entry name" value="MCD_N"/>
    <property type="match status" value="1"/>
</dbReference>
<dbReference type="Pfam" id="PF05292">
    <property type="entry name" value="MCD"/>
    <property type="match status" value="1"/>
</dbReference>
<dbReference type="InterPro" id="IPR042303">
    <property type="entry name" value="Malonyl_CoA_deC_C_sf"/>
</dbReference>
<accession>A0A154ICK4</accession>
<feature type="domain" description="Malonyl-CoA decarboxylase C-terminal" evidence="2">
    <location>
        <begin position="169"/>
        <end position="415"/>
    </location>
</feature>